<name>A0A367YE41_9ASCO</name>
<evidence type="ECO:0000313" key="3">
    <source>
        <dbReference type="Proteomes" id="UP000253472"/>
    </source>
</evidence>
<dbReference type="EMBL" id="QLNQ01000023">
    <property type="protein sequence ID" value="RCK64143.1"/>
    <property type="molecule type" value="Genomic_DNA"/>
</dbReference>
<feature type="region of interest" description="Disordered" evidence="1">
    <location>
        <begin position="189"/>
        <end position="208"/>
    </location>
</feature>
<feature type="compositionally biased region" description="Polar residues" evidence="1">
    <location>
        <begin position="275"/>
        <end position="293"/>
    </location>
</feature>
<gene>
    <name evidence="2" type="ORF">Cantr_10763</name>
</gene>
<feature type="compositionally biased region" description="Polar residues" evidence="1">
    <location>
        <begin position="234"/>
        <end position="260"/>
    </location>
</feature>
<dbReference type="Proteomes" id="UP000253472">
    <property type="component" value="Unassembled WGS sequence"/>
</dbReference>
<reference evidence="2 3" key="1">
    <citation type="submission" date="2018-06" db="EMBL/GenBank/DDBJ databases">
        <title>Whole genome sequencing of Candida tropicalis (genome annotated by CSBL at Korea University).</title>
        <authorList>
            <person name="Ahn J."/>
        </authorList>
    </citation>
    <scope>NUCLEOTIDE SEQUENCE [LARGE SCALE GENOMIC DNA]</scope>
    <source>
        <strain evidence="2 3">ATCC 20962</strain>
    </source>
</reference>
<feature type="region of interest" description="Disordered" evidence="1">
    <location>
        <begin position="275"/>
        <end position="299"/>
    </location>
</feature>
<comment type="caution">
    <text evidence="2">The sequence shown here is derived from an EMBL/GenBank/DDBJ whole genome shotgun (WGS) entry which is preliminary data.</text>
</comment>
<evidence type="ECO:0000313" key="2">
    <source>
        <dbReference type="EMBL" id="RCK64143.1"/>
    </source>
</evidence>
<dbReference type="STRING" id="5486.A0A367YE41"/>
<dbReference type="OrthoDB" id="4083304at2759"/>
<feature type="compositionally biased region" description="Polar residues" evidence="1">
    <location>
        <begin position="64"/>
        <end position="82"/>
    </location>
</feature>
<proteinExistence type="predicted"/>
<feature type="region of interest" description="Disordered" evidence="1">
    <location>
        <begin position="124"/>
        <end position="178"/>
    </location>
</feature>
<evidence type="ECO:0000256" key="1">
    <source>
        <dbReference type="SAM" id="MobiDB-lite"/>
    </source>
</evidence>
<feature type="region of interest" description="Disordered" evidence="1">
    <location>
        <begin position="43"/>
        <end position="111"/>
    </location>
</feature>
<feature type="compositionally biased region" description="Basic and acidic residues" evidence="1">
    <location>
        <begin position="102"/>
        <end position="111"/>
    </location>
</feature>
<feature type="compositionally biased region" description="Acidic residues" evidence="1">
    <location>
        <begin position="132"/>
        <end position="145"/>
    </location>
</feature>
<dbReference type="AlphaFoldDB" id="A0A367YE41"/>
<feature type="compositionally biased region" description="Polar residues" evidence="1">
    <location>
        <begin position="153"/>
        <end position="167"/>
    </location>
</feature>
<sequence length="519" mass="60092">MLGLRPEFTKELLGLLSQELQDTKREDAETIRKLQEEIQSLKQKITDKDAEIDRLKSRVESKESTNAATQSMAPPTKNSSVEVSPAKKRVSLTSSRNQPRPSPEKHNEFDTRLTKSMYVNIHQLPTQYSSSSEDEAEEADKENEESGIRVSPRKTQILFSSQGSIRTNPKRKLYFNTKTKDLSPLKKIPRLENSKMGSMRIPSMDKDFNREIEVSRSTEEEEELAAASQHKKGNSQNKSQPLSQTKTNVHQLSTQYSQSSDSVLQQEILEYLKSSPTKQEPLSSPSKETTQEQPPHEDNEVIEDSQEVLEDLIAKSSQVIQPPIAQSSISTTSTTSTAPLIDIPPEYNTVILQRKYRLQFYIDKFHNDPDFKINFRTHPTKTIKWDFVDFVPNKNHRLDEQMRFIKRNNIKSEAKYQKFIKVFADKPEVQQFGEFGDVVSQIFDKFQSPPGFMRSEFPDTQEQMKRKEIVQERQERRIFRRIEECLKVDGESRGLQIGEFVFAIDIFNKYVSSNRYYIE</sequence>
<organism evidence="2 3">
    <name type="scientific">Candida viswanathii</name>
    <dbReference type="NCBI Taxonomy" id="5486"/>
    <lineage>
        <taxon>Eukaryota</taxon>
        <taxon>Fungi</taxon>
        <taxon>Dikarya</taxon>
        <taxon>Ascomycota</taxon>
        <taxon>Saccharomycotina</taxon>
        <taxon>Pichiomycetes</taxon>
        <taxon>Debaryomycetaceae</taxon>
        <taxon>Candida/Lodderomyces clade</taxon>
        <taxon>Candida</taxon>
    </lineage>
</organism>
<accession>A0A367YE41</accession>
<protein>
    <submittedName>
        <fullName evidence="2">Uncharacterized protein</fullName>
    </submittedName>
</protein>
<keyword evidence="3" id="KW-1185">Reference proteome</keyword>
<feature type="region of interest" description="Disordered" evidence="1">
    <location>
        <begin position="213"/>
        <end position="260"/>
    </location>
</feature>
<feature type="compositionally biased region" description="Basic and acidic residues" evidence="1">
    <location>
        <begin position="44"/>
        <end position="63"/>
    </location>
</feature>